<dbReference type="OrthoDB" id="3357985at2759"/>
<dbReference type="InterPro" id="IPR011333">
    <property type="entry name" value="SKP1/BTB/POZ_sf"/>
</dbReference>
<dbReference type="AlphaFoldDB" id="A0A164RKU2"/>
<organism evidence="2 3">
    <name type="scientific">Sistotremastrum niveocremeum HHB9708</name>
    <dbReference type="NCBI Taxonomy" id="1314777"/>
    <lineage>
        <taxon>Eukaryota</taxon>
        <taxon>Fungi</taxon>
        <taxon>Dikarya</taxon>
        <taxon>Basidiomycota</taxon>
        <taxon>Agaricomycotina</taxon>
        <taxon>Agaricomycetes</taxon>
        <taxon>Sistotremastrales</taxon>
        <taxon>Sistotremastraceae</taxon>
        <taxon>Sertulicium</taxon>
        <taxon>Sertulicium niveocremeum</taxon>
    </lineage>
</organism>
<dbReference type="Pfam" id="PF00651">
    <property type="entry name" value="BTB"/>
    <property type="match status" value="1"/>
</dbReference>
<dbReference type="STRING" id="1314777.A0A164RKU2"/>
<gene>
    <name evidence="2" type="ORF">SISNIDRAFT_389376</name>
</gene>
<name>A0A164RKU2_9AGAM</name>
<accession>A0A164RKU2</accession>
<keyword evidence="3" id="KW-1185">Reference proteome</keyword>
<evidence type="ECO:0000313" key="2">
    <source>
        <dbReference type="EMBL" id="KZS90650.1"/>
    </source>
</evidence>
<dbReference type="EMBL" id="KV419420">
    <property type="protein sequence ID" value="KZS90650.1"/>
    <property type="molecule type" value="Genomic_DNA"/>
</dbReference>
<dbReference type="SUPFAM" id="SSF54695">
    <property type="entry name" value="POZ domain"/>
    <property type="match status" value="1"/>
</dbReference>
<dbReference type="InterPro" id="IPR000210">
    <property type="entry name" value="BTB/POZ_dom"/>
</dbReference>
<evidence type="ECO:0000259" key="1">
    <source>
        <dbReference type="PROSITE" id="PS50097"/>
    </source>
</evidence>
<reference evidence="2 3" key="1">
    <citation type="journal article" date="2016" name="Mol. Biol. Evol.">
        <title>Comparative Genomics of Early-Diverging Mushroom-Forming Fungi Provides Insights into the Origins of Lignocellulose Decay Capabilities.</title>
        <authorList>
            <person name="Nagy L.G."/>
            <person name="Riley R."/>
            <person name="Tritt A."/>
            <person name="Adam C."/>
            <person name="Daum C."/>
            <person name="Floudas D."/>
            <person name="Sun H."/>
            <person name="Yadav J.S."/>
            <person name="Pangilinan J."/>
            <person name="Larsson K.H."/>
            <person name="Matsuura K."/>
            <person name="Barry K."/>
            <person name="Labutti K."/>
            <person name="Kuo R."/>
            <person name="Ohm R.A."/>
            <person name="Bhattacharya S.S."/>
            <person name="Shirouzu T."/>
            <person name="Yoshinaga Y."/>
            <person name="Martin F.M."/>
            <person name="Grigoriev I.V."/>
            <person name="Hibbett D.S."/>
        </authorList>
    </citation>
    <scope>NUCLEOTIDE SEQUENCE [LARGE SCALE GENOMIC DNA]</scope>
    <source>
        <strain evidence="2 3">HHB9708</strain>
    </source>
</reference>
<feature type="non-terminal residue" evidence="2">
    <location>
        <position position="123"/>
    </location>
</feature>
<proteinExistence type="predicted"/>
<dbReference type="PROSITE" id="PS50097">
    <property type="entry name" value="BTB"/>
    <property type="match status" value="1"/>
</dbReference>
<dbReference type="Gene3D" id="3.30.710.10">
    <property type="entry name" value="Potassium Channel Kv1.1, Chain A"/>
    <property type="match status" value="1"/>
</dbReference>
<evidence type="ECO:0000313" key="3">
    <source>
        <dbReference type="Proteomes" id="UP000076722"/>
    </source>
</evidence>
<feature type="domain" description="BTB" evidence="1">
    <location>
        <begin position="1"/>
        <end position="68"/>
    </location>
</feature>
<feature type="non-terminal residue" evidence="2">
    <location>
        <position position="1"/>
    </location>
</feature>
<dbReference type="Proteomes" id="UP000076722">
    <property type="component" value="Unassembled WGS sequence"/>
</dbReference>
<sequence length="123" mass="13845">DADFYIRTCDGNQFKIFKTMLRLASPVFNDMFLVGDEQTSSTTLSESENVTNVTEPAKTIDALLRYIYPVRKPDITSLPDLLSLLEASIKYDVLSTPHMIVETICSPEILNQDPFLCYVVGCQ</sequence>
<protein>
    <recommendedName>
        <fullName evidence="1">BTB domain-containing protein</fullName>
    </recommendedName>
</protein>